<evidence type="ECO:0000313" key="3">
    <source>
        <dbReference type="Proteomes" id="UP001058003"/>
    </source>
</evidence>
<dbReference type="EMBL" id="CP073767">
    <property type="protein sequence ID" value="UWZ56216.1"/>
    <property type="molecule type" value="Genomic_DNA"/>
</dbReference>
<accession>A0A9Q9MKX4</accession>
<gene>
    <name evidence="2" type="ORF">Daura_08570</name>
</gene>
<evidence type="ECO:0000313" key="2">
    <source>
        <dbReference type="EMBL" id="UWZ56216.1"/>
    </source>
</evidence>
<dbReference type="Proteomes" id="UP001058003">
    <property type="component" value="Chromosome"/>
</dbReference>
<dbReference type="AlphaFoldDB" id="A0A9Q9MKX4"/>
<dbReference type="KEGG" id="daur:Daura_08570"/>
<feature type="chain" id="PRO_5040494184" evidence="1">
    <location>
        <begin position="24"/>
        <end position="205"/>
    </location>
</feature>
<evidence type="ECO:0000256" key="1">
    <source>
        <dbReference type="SAM" id="SignalP"/>
    </source>
</evidence>
<dbReference type="OrthoDB" id="3390353at2"/>
<keyword evidence="1" id="KW-0732">Signal</keyword>
<dbReference type="RefSeq" id="WP_033357956.1">
    <property type="nucleotide sequence ID" value="NZ_CP073767.1"/>
</dbReference>
<proteinExistence type="predicted"/>
<protein>
    <submittedName>
        <fullName evidence="2">Uncharacterized protein</fullName>
    </submittedName>
</protein>
<reference evidence="2" key="1">
    <citation type="submission" date="2021-04" db="EMBL/GenBank/DDBJ databases">
        <title>Dactylosporangium aurantiacum NRRL B-8018 full assembly.</title>
        <authorList>
            <person name="Hartkoorn R.C."/>
            <person name="Beaudoing E."/>
            <person name="Hot D."/>
        </authorList>
    </citation>
    <scope>NUCLEOTIDE SEQUENCE</scope>
    <source>
        <strain evidence="2">NRRL B-8018</strain>
    </source>
</reference>
<sequence length="205" mass="21306">MKRTLIALTLTLSAALVAGTAGAAAAEPSARPSVRAVTLDAAKDAVAGRIDQRLTALQKFETSLAAAKQVQPAHRDTLTKLIADQRAGLTALKTKVQGETTAAAVKDDAQSMVTGYRVFVLTGPKVRLTAAIDTELAVIAKLRAQPGADTAKLDAVEATLKGKVDALLAVKPGPDADAIKSQLQPIRTAAKTAHTDLKALRKTKK</sequence>
<feature type="signal peptide" evidence="1">
    <location>
        <begin position="1"/>
        <end position="23"/>
    </location>
</feature>
<keyword evidence="3" id="KW-1185">Reference proteome</keyword>
<name>A0A9Q9MKX4_9ACTN</name>
<organism evidence="2 3">
    <name type="scientific">Dactylosporangium aurantiacum</name>
    <dbReference type="NCBI Taxonomy" id="35754"/>
    <lineage>
        <taxon>Bacteria</taxon>
        <taxon>Bacillati</taxon>
        <taxon>Actinomycetota</taxon>
        <taxon>Actinomycetes</taxon>
        <taxon>Micromonosporales</taxon>
        <taxon>Micromonosporaceae</taxon>
        <taxon>Dactylosporangium</taxon>
    </lineage>
</organism>